<comment type="caution">
    <text evidence="2">The sequence shown here is derived from an EMBL/GenBank/DDBJ whole genome shotgun (WGS) entry which is preliminary data.</text>
</comment>
<sequence length="287" mass="28897">MNEPWGLSGPRFLLLYLVALGLAVVWLAVARRRLRAADGHLPAPSPEELAYLAAGPARLADLAVGRLLTAGALRISRNGHLRATGGRAEHPVDARLLDLVAAGRARTVGHLRAAARSLPLTDEIRRRLVSSGVVVDPDRARTGLLVAVLPAALVGVVGVVRLVNGLALDRPVLWLVLLLALTVLVVVLGLVRREPLRTRAGDELVTDARARRHSRGPRASDLPVAVALAGFVAMPPGPERAVLLASGDGSPGASSDGGDAGGDGGSGGCGGGGGGGGGGGCGGGCGG</sequence>
<gene>
    <name evidence="2" type="ORF">LX15_002010</name>
</gene>
<reference evidence="2 3" key="1">
    <citation type="submission" date="2022-06" db="EMBL/GenBank/DDBJ databases">
        <title>Genomic Encyclopedia of Archaeal and Bacterial Type Strains, Phase II (KMG-II): from individual species to whole genera.</title>
        <authorList>
            <person name="Goeker M."/>
        </authorList>
    </citation>
    <scope>NUCLEOTIDE SEQUENCE [LARGE SCALE GENOMIC DNA]</scope>
    <source>
        <strain evidence="2 3">DSM 40477</strain>
    </source>
</reference>
<feature type="transmembrane region" description="Helical" evidence="1">
    <location>
        <begin position="12"/>
        <end position="30"/>
    </location>
</feature>
<evidence type="ECO:0000313" key="3">
    <source>
        <dbReference type="Proteomes" id="UP001205311"/>
    </source>
</evidence>
<organism evidence="2 3">
    <name type="scientific">Streptoalloteichus tenebrarius (strain ATCC 17920 / DSM 40477 / JCM 4838 / CBS 697.72 / NBRC 16177 / NCIMB 11028 / NRRL B-12390 / A12253. 1 / ISP 5477)</name>
    <name type="common">Streptomyces tenebrarius</name>
    <dbReference type="NCBI Taxonomy" id="1933"/>
    <lineage>
        <taxon>Bacteria</taxon>
        <taxon>Bacillati</taxon>
        <taxon>Actinomycetota</taxon>
        <taxon>Actinomycetes</taxon>
        <taxon>Pseudonocardiales</taxon>
        <taxon>Pseudonocardiaceae</taxon>
        <taxon>Streptoalloteichus</taxon>
    </lineage>
</organism>
<feature type="transmembrane region" description="Helical" evidence="1">
    <location>
        <begin position="172"/>
        <end position="191"/>
    </location>
</feature>
<keyword evidence="3" id="KW-1185">Reference proteome</keyword>
<dbReference type="Proteomes" id="UP001205311">
    <property type="component" value="Unassembled WGS sequence"/>
</dbReference>
<dbReference type="InterPro" id="IPR026467">
    <property type="entry name" value="Ser/Gly_Cys_C_dom"/>
</dbReference>
<accession>A0ABT1HS25</accession>
<protein>
    <submittedName>
        <fullName evidence="2">TIGR04222 domain-containing protein</fullName>
    </submittedName>
</protein>
<feature type="transmembrane region" description="Helical" evidence="1">
    <location>
        <begin position="144"/>
        <end position="166"/>
    </location>
</feature>
<dbReference type="NCBIfam" id="TIGR04222">
    <property type="entry name" value="near_uncomplex"/>
    <property type="match status" value="1"/>
</dbReference>
<keyword evidence="1" id="KW-0812">Transmembrane</keyword>
<name>A0ABT1HS25_STRSD</name>
<keyword evidence="1" id="KW-0472">Membrane</keyword>
<evidence type="ECO:0000256" key="1">
    <source>
        <dbReference type="SAM" id="Phobius"/>
    </source>
</evidence>
<dbReference type="RefSeq" id="WP_253669250.1">
    <property type="nucleotide sequence ID" value="NZ_JAMTCP010000008.1"/>
</dbReference>
<evidence type="ECO:0000313" key="2">
    <source>
        <dbReference type="EMBL" id="MCP2258316.1"/>
    </source>
</evidence>
<proteinExistence type="predicted"/>
<keyword evidence="1" id="KW-1133">Transmembrane helix</keyword>
<dbReference type="EMBL" id="JAMTCP010000008">
    <property type="protein sequence ID" value="MCP2258316.1"/>
    <property type="molecule type" value="Genomic_DNA"/>
</dbReference>